<accession>A0A9Q3GR81</accession>
<organism evidence="1 2">
    <name type="scientific">Austropuccinia psidii MF-1</name>
    <dbReference type="NCBI Taxonomy" id="1389203"/>
    <lineage>
        <taxon>Eukaryota</taxon>
        <taxon>Fungi</taxon>
        <taxon>Dikarya</taxon>
        <taxon>Basidiomycota</taxon>
        <taxon>Pucciniomycotina</taxon>
        <taxon>Pucciniomycetes</taxon>
        <taxon>Pucciniales</taxon>
        <taxon>Sphaerophragmiaceae</taxon>
        <taxon>Austropuccinia</taxon>
    </lineage>
</organism>
<comment type="caution">
    <text evidence="1">The sequence shown here is derived from an EMBL/GenBank/DDBJ whole genome shotgun (WGS) entry which is preliminary data.</text>
</comment>
<dbReference type="AlphaFoldDB" id="A0A9Q3GR81"/>
<evidence type="ECO:0000313" key="2">
    <source>
        <dbReference type="Proteomes" id="UP000765509"/>
    </source>
</evidence>
<dbReference type="Proteomes" id="UP000765509">
    <property type="component" value="Unassembled WGS sequence"/>
</dbReference>
<sequence>MILFQYSPLERQTRSQARYQAILTPTKRVPLDGTPSVHQLRAHLCRGPVMEGEVPSSKEGGGPIRSRSFSEVVGAFPILSKTTSKALGEDGDEKYSDC</sequence>
<gene>
    <name evidence="1" type="ORF">O181_015947</name>
</gene>
<reference evidence="1" key="1">
    <citation type="submission" date="2021-03" db="EMBL/GenBank/DDBJ databases">
        <title>Draft genome sequence of rust myrtle Austropuccinia psidii MF-1, a brazilian biotype.</title>
        <authorList>
            <person name="Quecine M.C."/>
            <person name="Pachon D.M.R."/>
            <person name="Bonatelli M.L."/>
            <person name="Correr F.H."/>
            <person name="Franceschini L.M."/>
            <person name="Leite T.F."/>
            <person name="Margarido G.R.A."/>
            <person name="Almeida C.A."/>
            <person name="Ferrarezi J.A."/>
            <person name="Labate C.A."/>
        </authorList>
    </citation>
    <scope>NUCLEOTIDE SEQUENCE</scope>
    <source>
        <strain evidence="1">MF-1</strain>
    </source>
</reference>
<name>A0A9Q3GR81_9BASI</name>
<evidence type="ECO:0000313" key="1">
    <source>
        <dbReference type="EMBL" id="MBW0476232.1"/>
    </source>
</evidence>
<dbReference type="EMBL" id="AVOT02004391">
    <property type="protein sequence ID" value="MBW0476232.1"/>
    <property type="molecule type" value="Genomic_DNA"/>
</dbReference>
<keyword evidence="2" id="KW-1185">Reference proteome</keyword>
<protein>
    <submittedName>
        <fullName evidence="1">Uncharacterized protein</fullName>
    </submittedName>
</protein>
<proteinExistence type="predicted"/>